<keyword evidence="4" id="KW-0732">Signal</keyword>
<evidence type="ECO:0000256" key="3">
    <source>
        <dbReference type="ARBA" id="ARBA00022448"/>
    </source>
</evidence>
<dbReference type="Pfam" id="PF00496">
    <property type="entry name" value="SBP_bac_5"/>
    <property type="match status" value="1"/>
</dbReference>
<dbReference type="PIRSF" id="PIRSF002741">
    <property type="entry name" value="MppA"/>
    <property type="match status" value="1"/>
</dbReference>
<reference evidence="7 8" key="1">
    <citation type="submission" date="2016-10" db="EMBL/GenBank/DDBJ databases">
        <authorList>
            <person name="de Groot N.N."/>
        </authorList>
    </citation>
    <scope>NUCLEOTIDE SEQUENCE [LARGE SCALE GENOMIC DNA]</scope>
    <source>
        <strain evidence="7 8">DSM 44993</strain>
    </source>
</reference>
<dbReference type="InterPro" id="IPR006311">
    <property type="entry name" value="TAT_signal"/>
</dbReference>
<evidence type="ECO:0000256" key="5">
    <source>
        <dbReference type="SAM" id="Phobius"/>
    </source>
</evidence>
<comment type="subcellular location">
    <subcellularLocation>
        <location evidence="1">Cell envelope</location>
    </subcellularLocation>
</comment>
<dbReference type="InterPro" id="IPR000914">
    <property type="entry name" value="SBP_5_dom"/>
</dbReference>
<dbReference type="Gene3D" id="3.10.105.10">
    <property type="entry name" value="Dipeptide-binding Protein, Domain 3"/>
    <property type="match status" value="1"/>
</dbReference>
<comment type="similarity">
    <text evidence="2">Belongs to the bacterial solute-binding protein 5 family.</text>
</comment>
<dbReference type="STRING" id="394193.SAMN04489732_109296"/>
<evidence type="ECO:0000256" key="1">
    <source>
        <dbReference type="ARBA" id="ARBA00004196"/>
    </source>
</evidence>
<name>A0A1H8XZP3_9PSEU</name>
<dbReference type="CDD" id="cd08503">
    <property type="entry name" value="PBP2_NikA_DppA_OppA_like_17"/>
    <property type="match status" value="1"/>
</dbReference>
<dbReference type="GO" id="GO:0030313">
    <property type="term" value="C:cell envelope"/>
    <property type="evidence" value="ECO:0007669"/>
    <property type="project" value="UniProtKB-SubCell"/>
</dbReference>
<dbReference type="GO" id="GO:1904680">
    <property type="term" value="F:peptide transmembrane transporter activity"/>
    <property type="evidence" value="ECO:0007669"/>
    <property type="project" value="TreeGrafter"/>
</dbReference>
<gene>
    <name evidence="7" type="ORF">SAMN04489732_109296</name>
</gene>
<accession>A0A1H8XZP3</accession>
<dbReference type="GO" id="GO:0015833">
    <property type="term" value="P:peptide transport"/>
    <property type="evidence" value="ECO:0007669"/>
    <property type="project" value="TreeGrafter"/>
</dbReference>
<dbReference type="AlphaFoldDB" id="A0A1H8XZP3"/>
<keyword evidence="8" id="KW-1185">Reference proteome</keyword>
<evidence type="ECO:0000313" key="8">
    <source>
        <dbReference type="Proteomes" id="UP000198582"/>
    </source>
</evidence>
<proteinExistence type="inferred from homology"/>
<evidence type="ECO:0000256" key="4">
    <source>
        <dbReference type="ARBA" id="ARBA00022729"/>
    </source>
</evidence>
<dbReference type="Proteomes" id="UP000198582">
    <property type="component" value="Unassembled WGS sequence"/>
</dbReference>
<dbReference type="GO" id="GO:0042597">
    <property type="term" value="C:periplasmic space"/>
    <property type="evidence" value="ECO:0007669"/>
    <property type="project" value="UniProtKB-ARBA"/>
</dbReference>
<dbReference type="InterPro" id="IPR019546">
    <property type="entry name" value="TAT_signal_bac_arc"/>
</dbReference>
<dbReference type="InterPro" id="IPR030678">
    <property type="entry name" value="Peptide/Ni-bd"/>
</dbReference>
<dbReference type="EMBL" id="FOEF01000009">
    <property type="protein sequence ID" value="SEP44758.1"/>
    <property type="molecule type" value="Genomic_DNA"/>
</dbReference>
<protein>
    <submittedName>
        <fullName evidence="7">Peptide/nickel transport system substrate-binding protein</fullName>
    </submittedName>
</protein>
<sequence length="550" mass="58461">MRRPDLDRVRPRLTEFENHVVDELAAGRLSRRDFLRRASVAGIALPVAGYVLSACGVPAPAGGGTKPKPGGNLRVGTVTPTGAPNPALVADEGGTQLITQTGEALAFRDVDRTLKPMLATKWAPNHDGTVWTFDLRQNVRFHDGKPFSADDVVYTFDLATDPATGSNALSALRGVLSKGNVEKVNENRVAFHLDAPVGNFPYLISSDLYNTIIVPKGYPLEDWPATFIGTGAFKLEKYTPKAGATFVRNDAYWGQKSIVDRLSVTFYDSQSAEVVALLGGQVDVLGSLSAQGGQAVLGNDAITVATTRTSAYRELHLRVDQGPFTDKRVRQALALTLDRPAIISALFGDKAELGNDSPLAPIFAATTGAVPQRARDVAKARSLLAAAGFARGLSAPLVVETLGEIPAYAQLVQASAKDAGIDLQLRTESATAFYGDATFGNSDWLDSAAGIADYAGRAVPNVYLTSTLKSGGVWNAAHFANSTYDGLAAEYVAALDVQKQRAAGDKIQALLLDETPTIVGYFFNWLNPMAKNVAGVKPGWLPKFDQAGLA</sequence>
<evidence type="ECO:0000259" key="6">
    <source>
        <dbReference type="Pfam" id="PF00496"/>
    </source>
</evidence>
<dbReference type="GO" id="GO:0043190">
    <property type="term" value="C:ATP-binding cassette (ABC) transporter complex"/>
    <property type="evidence" value="ECO:0007669"/>
    <property type="project" value="InterPro"/>
</dbReference>
<dbReference type="RefSeq" id="WP_091619114.1">
    <property type="nucleotide sequence ID" value="NZ_FOEF01000009.1"/>
</dbReference>
<organism evidence="7 8">
    <name type="scientific">Amycolatopsis saalfeldensis</name>
    <dbReference type="NCBI Taxonomy" id="394193"/>
    <lineage>
        <taxon>Bacteria</taxon>
        <taxon>Bacillati</taxon>
        <taxon>Actinomycetota</taxon>
        <taxon>Actinomycetes</taxon>
        <taxon>Pseudonocardiales</taxon>
        <taxon>Pseudonocardiaceae</taxon>
        <taxon>Amycolatopsis</taxon>
    </lineage>
</organism>
<dbReference type="NCBIfam" id="TIGR01409">
    <property type="entry name" value="TAT_signal_seq"/>
    <property type="match status" value="1"/>
</dbReference>
<dbReference type="Gene3D" id="3.40.190.10">
    <property type="entry name" value="Periplasmic binding protein-like II"/>
    <property type="match status" value="1"/>
</dbReference>
<dbReference type="PROSITE" id="PS51318">
    <property type="entry name" value="TAT"/>
    <property type="match status" value="1"/>
</dbReference>
<feature type="domain" description="Solute-binding protein family 5" evidence="6">
    <location>
        <begin position="114"/>
        <end position="446"/>
    </location>
</feature>
<dbReference type="OrthoDB" id="9046151at2"/>
<keyword evidence="5" id="KW-1133">Transmembrane helix</keyword>
<dbReference type="InterPro" id="IPR039424">
    <property type="entry name" value="SBP_5"/>
</dbReference>
<feature type="transmembrane region" description="Helical" evidence="5">
    <location>
        <begin position="38"/>
        <end position="59"/>
    </location>
</feature>
<keyword evidence="3" id="KW-0813">Transport</keyword>
<dbReference type="SUPFAM" id="SSF53850">
    <property type="entry name" value="Periplasmic binding protein-like II"/>
    <property type="match status" value="1"/>
</dbReference>
<keyword evidence="5" id="KW-0812">Transmembrane</keyword>
<evidence type="ECO:0000313" key="7">
    <source>
        <dbReference type="EMBL" id="SEP44758.1"/>
    </source>
</evidence>
<keyword evidence="5" id="KW-0472">Membrane</keyword>
<dbReference type="PANTHER" id="PTHR30290">
    <property type="entry name" value="PERIPLASMIC BINDING COMPONENT OF ABC TRANSPORTER"/>
    <property type="match status" value="1"/>
</dbReference>
<dbReference type="PANTHER" id="PTHR30290:SF10">
    <property type="entry name" value="PERIPLASMIC OLIGOPEPTIDE-BINDING PROTEIN-RELATED"/>
    <property type="match status" value="1"/>
</dbReference>
<evidence type="ECO:0000256" key="2">
    <source>
        <dbReference type="ARBA" id="ARBA00005695"/>
    </source>
</evidence>